<proteinExistence type="predicted"/>
<reference evidence="1" key="1">
    <citation type="submission" date="2024-05" db="EMBL/GenBank/DDBJ databases">
        <authorList>
            <person name="Cai S.Y."/>
            <person name="Jin L.M."/>
            <person name="Li H.R."/>
        </authorList>
    </citation>
    <scope>NUCLEOTIDE SEQUENCE</scope>
    <source>
        <strain evidence="1">A5-74</strain>
    </source>
</reference>
<protein>
    <submittedName>
        <fullName evidence="1">DUF2867 domain-containing protein</fullName>
    </submittedName>
</protein>
<sequence length="167" mass="18040">MSIVTEPLTAEPAFVSYALDGPRPADWATVTLVAVPTDPSIGAEAWAAAVFSPRSAPLFVKVLFGLRQVLVRLIGIPPATDDVFAVDTVVDGEAVIVTEDAHLDFRAGIAFDADRLLLRVTTAVWFKGLRGRIYFVPVAFAHDVITRAMMRRAIRGVIARQGLPASR</sequence>
<dbReference type="EMBL" id="CP159218">
    <property type="protein sequence ID" value="XCG63693.1"/>
    <property type="molecule type" value="Genomic_DNA"/>
</dbReference>
<name>A0AAU8DN44_9ACTN</name>
<dbReference type="AlphaFoldDB" id="A0AAU8DN44"/>
<dbReference type="Pfam" id="PF11066">
    <property type="entry name" value="DUF2867"/>
    <property type="match status" value="1"/>
</dbReference>
<evidence type="ECO:0000313" key="1">
    <source>
        <dbReference type="EMBL" id="XCG63693.1"/>
    </source>
</evidence>
<dbReference type="InterPro" id="IPR021295">
    <property type="entry name" value="DUF2867"/>
</dbReference>
<dbReference type="RefSeq" id="WP_353649308.1">
    <property type="nucleotide sequence ID" value="NZ_CP159218.1"/>
</dbReference>
<gene>
    <name evidence="1" type="ORF">ABLG96_21335</name>
</gene>
<accession>A0AAU8DN44</accession>
<organism evidence="1">
    <name type="scientific">Nakamurella sp. A5-74</name>
    <dbReference type="NCBI Taxonomy" id="3158264"/>
    <lineage>
        <taxon>Bacteria</taxon>
        <taxon>Bacillati</taxon>
        <taxon>Actinomycetota</taxon>
        <taxon>Actinomycetes</taxon>
        <taxon>Nakamurellales</taxon>
        <taxon>Nakamurellaceae</taxon>
        <taxon>Nakamurella</taxon>
    </lineage>
</organism>